<dbReference type="CDD" id="cd06267">
    <property type="entry name" value="PBP1_LacI_sugar_binding-like"/>
    <property type="match status" value="1"/>
</dbReference>
<dbReference type="PANTHER" id="PTHR30146">
    <property type="entry name" value="LACI-RELATED TRANSCRIPTIONAL REPRESSOR"/>
    <property type="match status" value="1"/>
</dbReference>
<dbReference type="CDD" id="cd01392">
    <property type="entry name" value="HTH_LacI"/>
    <property type="match status" value="1"/>
</dbReference>
<accession>A0ABT1EKQ9</accession>
<keyword evidence="2" id="KW-0238">DNA-binding</keyword>
<protein>
    <submittedName>
        <fullName evidence="5">LacI family transcriptional regulator</fullName>
    </submittedName>
</protein>
<dbReference type="SUPFAM" id="SSF53822">
    <property type="entry name" value="Periplasmic binding protein-like I"/>
    <property type="match status" value="1"/>
</dbReference>
<dbReference type="PROSITE" id="PS00356">
    <property type="entry name" value="HTH_LACI_1"/>
    <property type="match status" value="1"/>
</dbReference>
<evidence type="ECO:0000313" key="5">
    <source>
        <dbReference type="EMBL" id="MCP1110352.1"/>
    </source>
</evidence>
<organism evidence="5 6">
    <name type="scientific">Ohessyouella blattaphilus</name>
    <dbReference type="NCBI Taxonomy" id="2949333"/>
    <lineage>
        <taxon>Bacteria</taxon>
        <taxon>Bacillati</taxon>
        <taxon>Bacillota</taxon>
        <taxon>Clostridia</taxon>
        <taxon>Lachnospirales</taxon>
        <taxon>Lachnospiraceae</taxon>
        <taxon>Ohessyouella</taxon>
    </lineage>
</organism>
<dbReference type="EMBL" id="JAMZFV010000012">
    <property type="protein sequence ID" value="MCP1110352.1"/>
    <property type="molecule type" value="Genomic_DNA"/>
</dbReference>
<keyword evidence="1" id="KW-0805">Transcription regulation</keyword>
<dbReference type="PRINTS" id="PR00036">
    <property type="entry name" value="HTHLACI"/>
</dbReference>
<feature type="domain" description="HTH lacI-type" evidence="4">
    <location>
        <begin position="2"/>
        <end position="56"/>
    </location>
</feature>
<dbReference type="InterPro" id="IPR028082">
    <property type="entry name" value="Peripla_BP_I"/>
</dbReference>
<dbReference type="Pfam" id="PF00356">
    <property type="entry name" value="LacI"/>
    <property type="match status" value="1"/>
</dbReference>
<proteinExistence type="predicted"/>
<dbReference type="Gene3D" id="1.10.260.40">
    <property type="entry name" value="lambda repressor-like DNA-binding domains"/>
    <property type="match status" value="1"/>
</dbReference>
<evidence type="ECO:0000313" key="6">
    <source>
        <dbReference type="Proteomes" id="UP001523565"/>
    </source>
</evidence>
<dbReference type="SMART" id="SM00354">
    <property type="entry name" value="HTH_LACI"/>
    <property type="match status" value="1"/>
</dbReference>
<evidence type="ECO:0000256" key="1">
    <source>
        <dbReference type="ARBA" id="ARBA00023015"/>
    </source>
</evidence>
<dbReference type="InterPro" id="IPR010982">
    <property type="entry name" value="Lambda_DNA-bd_dom_sf"/>
</dbReference>
<dbReference type="SUPFAM" id="SSF47413">
    <property type="entry name" value="lambda repressor-like DNA-binding domains"/>
    <property type="match status" value="1"/>
</dbReference>
<dbReference type="Pfam" id="PF00532">
    <property type="entry name" value="Peripla_BP_1"/>
    <property type="match status" value="1"/>
</dbReference>
<evidence type="ECO:0000259" key="4">
    <source>
        <dbReference type="PROSITE" id="PS50932"/>
    </source>
</evidence>
<dbReference type="PANTHER" id="PTHR30146:SF109">
    <property type="entry name" value="HTH-TYPE TRANSCRIPTIONAL REGULATOR GALS"/>
    <property type="match status" value="1"/>
</dbReference>
<evidence type="ECO:0000256" key="2">
    <source>
        <dbReference type="ARBA" id="ARBA00023125"/>
    </source>
</evidence>
<dbReference type="InterPro" id="IPR001761">
    <property type="entry name" value="Peripla_BP/Lac1_sug-bd_dom"/>
</dbReference>
<dbReference type="InterPro" id="IPR000843">
    <property type="entry name" value="HTH_LacI"/>
</dbReference>
<dbReference type="Gene3D" id="3.40.50.2300">
    <property type="match status" value="2"/>
</dbReference>
<name>A0ABT1EKQ9_9FIRM</name>
<gene>
    <name evidence="5" type="ORF">NK118_08815</name>
</gene>
<dbReference type="RefSeq" id="WP_262069233.1">
    <property type="nucleotide sequence ID" value="NZ_JAMXOC010000012.1"/>
</dbReference>
<sequence>MITIFDVAKEANVSKSTVSRVVNNDPSVKDDTRVKVQAAIKKLNYAPSFFAKGIRTGKTKTIALLVPEYTNMFYGEMFNGVEDMAFKKGYVVVVCNTGNATSEKEYINKLLERNVDGIIYNTYNASKSTINFLEKLSQETPVVVMDELLGRNSNLNCVYTDGYNSSREAVHYLTKKGIKEIGYVKNNKSIQATKYRYQGFLQGLKECRLKYKKEYIYECTEEAKSNYMKAGKKAGEYFLSLQRKPSAIMTDIDLLAIGCSTQLIANGIKIPEEISIVGFDNIELGEISHPALTTIAQPTREMGCKAAEIIIDQLEGSERQVEKMVFTGELIVRDTTI</sequence>
<comment type="caution">
    <text evidence="5">The sequence shown here is derived from an EMBL/GenBank/DDBJ whole genome shotgun (WGS) entry which is preliminary data.</text>
</comment>
<dbReference type="Proteomes" id="UP001523565">
    <property type="component" value="Unassembled WGS sequence"/>
</dbReference>
<keyword evidence="6" id="KW-1185">Reference proteome</keyword>
<keyword evidence="3" id="KW-0804">Transcription</keyword>
<reference evidence="5 6" key="1">
    <citation type="journal article" date="2022" name="Genome Biol. Evol.">
        <title>Host diet, physiology and behaviors set the stage for Lachnospiraceae cladogenesis.</title>
        <authorList>
            <person name="Vera-Ponce De Leon A."/>
            <person name="Schneider M."/>
            <person name="Jahnes B.C."/>
            <person name="Sadowski V."/>
            <person name="Camuy-Velez L.A."/>
            <person name="Duan J."/>
            <person name="Sabree Z.L."/>
        </authorList>
    </citation>
    <scope>NUCLEOTIDE SEQUENCE [LARGE SCALE GENOMIC DNA]</scope>
    <source>
        <strain evidence="5 6">PAL227</strain>
    </source>
</reference>
<dbReference type="PROSITE" id="PS50932">
    <property type="entry name" value="HTH_LACI_2"/>
    <property type="match status" value="1"/>
</dbReference>
<evidence type="ECO:0000256" key="3">
    <source>
        <dbReference type="ARBA" id="ARBA00023163"/>
    </source>
</evidence>